<dbReference type="FunFam" id="3.30.1490.20:FF:000018">
    <property type="entry name" value="Biotin carboxylase"/>
    <property type="match status" value="1"/>
</dbReference>
<comment type="function">
    <text evidence="1 13">This protein is a component of the acetyl coenzyme A carboxylase complex; first, biotin carboxylase catalyzes the carboxylation of the carrier protein and then the transcarboxylase transfers the carboxyl group to form malonyl-CoA.</text>
</comment>
<accession>A0A2W7SCP7</accession>
<dbReference type="AlphaFoldDB" id="A0A2W7SCP7"/>
<dbReference type="PROSITE" id="PS50979">
    <property type="entry name" value="BC"/>
    <property type="match status" value="1"/>
</dbReference>
<comment type="caution">
    <text evidence="16">The sequence shown here is derived from an EMBL/GenBank/DDBJ whole genome shotgun (WGS) entry which is preliminary data.</text>
</comment>
<dbReference type="InterPro" id="IPR005482">
    <property type="entry name" value="Biotin_COase_C"/>
</dbReference>
<protein>
    <recommendedName>
        <fullName evidence="4 13">Biotin carboxylase</fullName>
        <ecNumber evidence="4 13">6.3.4.14</ecNumber>
    </recommendedName>
    <alternativeName>
        <fullName evidence="13">Acetyl-coenzyme A carboxylase biotin carboxylase subunit A</fullName>
    </alternativeName>
</protein>
<dbReference type="EMBL" id="QKZV01000002">
    <property type="protein sequence ID" value="PZX64737.1"/>
    <property type="molecule type" value="Genomic_DNA"/>
</dbReference>
<evidence type="ECO:0000259" key="15">
    <source>
        <dbReference type="PROSITE" id="PS50979"/>
    </source>
</evidence>
<evidence type="ECO:0000256" key="8">
    <source>
        <dbReference type="ARBA" id="ARBA00022840"/>
    </source>
</evidence>
<dbReference type="Pfam" id="PF02786">
    <property type="entry name" value="CPSase_L_D2"/>
    <property type="match status" value="1"/>
</dbReference>
<dbReference type="GO" id="GO:2001295">
    <property type="term" value="P:malonyl-CoA biosynthetic process"/>
    <property type="evidence" value="ECO:0007669"/>
    <property type="project" value="UniProtKB-UniPathway"/>
</dbReference>
<dbReference type="GO" id="GO:0004075">
    <property type="term" value="F:biotin carboxylase activity"/>
    <property type="evidence" value="ECO:0007669"/>
    <property type="project" value="UniProtKB-EC"/>
</dbReference>
<keyword evidence="7 12" id="KW-0547">Nucleotide-binding</keyword>
<evidence type="ECO:0000256" key="4">
    <source>
        <dbReference type="ARBA" id="ARBA00013263"/>
    </source>
</evidence>
<dbReference type="Pfam" id="PF02785">
    <property type="entry name" value="Biotin_carb_C"/>
    <property type="match status" value="1"/>
</dbReference>
<feature type="domain" description="Biotin carboxylation" evidence="15">
    <location>
        <begin position="1"/>
        <end position="444"/>
    </location>
</feature>
<feature type="domain" description="ATP-grasp" evidence="14">
    <location>
        <begin position="120"/>
        <end position="317"/>
    </location>
</feature>
<dbReference type="InterPro" id="IPR011764">
    <property type="entry name" value="Biotin_carboxylation_dom"/>
</dbReference>
<dbReference type="RefSeq" id="WP_111293886.1">
    <property type="nucleotide sequence ID" value="NZ_QKZV01000002.1"/>
</dbReference>
<dbReference type="InterPro" id="IPR005481">
    <property type="entry name" value="BC-like_N"/>
</dbReference>
<evidence type="ECO:0000313" key="17">
    <source>
        <dbReference type="Proteomes" id="UP000249720"/>
    </source>
</evidence>
<dbReference type="PROSITE" id="PS00867">
    <property type="entry name" value="CPSASE_2"/>
    <property type="match status" value="1"/>
</dbReference>
<dbReference type="Pfam" id="PF00289">
    <property type="entry name" value="Biotin_carb_N"/>
    <property type="match status" value="1"/>
</dbReference>
<keyword evidence="6" id="KW-0479">Metal-binding</keyword>
<evidence type="ECO:0000259" key="14">
    <source>
        <dbReference type="PROSITE" id="PS50975"/>
    </source>
</evidence>
<comment type="pathway">
    <text evidence="2 13">Lipid metabolism; malonyl-CoA biosynthesis; malonyl-CoA from acetyl-CoA: step 1/1.</text>
</comment>
<keyword evidence="13" id="KW-0444">Lipid biosynthesis</keyword>
<name>A0A2W7SCP7_9BACT</name>
<organism evidence="16 17">
    <name type="scientific">Hydrotalea sandarakina</name>
    <dbReference type="NCBI Taxonomy" id="1004304"/>
    <lineage>
        <taxon>Bacteria</taxon>
        <taxon>Pseudomonadati</taxon>
        <taxon>Bacteroidota</taxon>
        <taxon>Chitinophagia</taxon>
        <taxon>Chitinophagales</taxon>
        <taxon>Chitinophagaceae</taxon>
        <taxon>Hydrotalea</taxon>
    </lineage>
</organism>
<comment type="subunit">
    <text evidence="3 13">Acetyl-CoA carboxylase is a heterohexamer of biotin carboxyl carrier protein, biotin carboxylase and the two subunits of carboxyl transferase in a 2:2 complex.</text>
</comment>
<dbReference type="InterPro" id="IPR004549">
    <property type="entry name" value="Acetyl_CoA_COase_biotin_COase"/>
</dbReference>
<keyword evidence="13" id="KW-0443">Lipid metabolism</keyword>
<evidence type="ECO:0000256" key="2">
    <source>
        <dbReference type="ARBA" id="ARBA00004956"/>
    </source>
</evidence>
<keyword evidence="10 13" id="KW-0092">Biotin</keyword>
<dbReference type="InterPro" id="IPR016185">
    <property type="entry name" value="PreATP-grasp_dom_sf"/>
</dbReference>
<dbReference type="OrthoDB" id="9807469at2"/>
<reference evidence="16 17" key="1">
    <citation type="submission" date="2018-06" db="EMBL/GenBank/DDBJ databases">
        <title>Genomic Encyclopedia of Archaeal and Bacterial Type Strains, Phase II (KMG-II): from individual species to whole genera.</title>
        <authorList>
            <person name="Goeker M."/>
        </authorList>
    </citation>
    <scope>NUCLEOTIDE SEQUENCE [LARGE SCALE GENOMIC DNA]</scope>
    <source>
        <strain evidence="16 17">DSM 23241</strain>
    </source>
</reference>
<evidence type="ECO:0000256" key="7">
    <source>
        <dbReference type="ARBA" id="ARBA00022741"/>
    </source>
</evidence>
<evidence type="ECO:0000256" key="10">
    <source>
        <dbReference type="ARBA" id="ARBA00023267"/>
    </source>
</evidence>
<dbReference type="PANTHER" id="PTHR48095">
    <property type="entry name" value="PYRUVATE CARBOXYLASE SUBUNIT A"/>
    <property type="match status" value="1"/>
</dbReference>
<keyword evidence="13" id="KW-0276">Fatty acid metabolism</keyword>
<keyword evidence="17" id="KW-1185">Reference proteome</keyword>
<dbReference type="GO" id="GO:0006633">
    <property type="term" value="P:fatty acid biosynthetic process"/>
    <property type="evidence" value="ECO:0007669"/>
    <property type="project" value="UniProtKB-KW"/>
</dbReference>
<dbReference type="Proteomes" id="UP000249720">
    <property type="component" value="Unassembled WGS sequence"/>
</dbReference>
<gene>
    <name evidence="16" type="ORF">LX80_00938</name>
</gene>
<dbReference type="SUPFAM" id="SSF51246">
    <property type="entry name" value="Rudiment single hybrid motif"/>
    <property type="match status" value="1"/>
</dbReference>
<dbReference type="NCBIfam" id="TIGR00514">
    <property type="entry name" value="accC"/>
    <property type="match status" value="1"/>
</dbReference>
<evidence type="ECO:0000256" key="11">
    <source>
        <dbReference type="ARBA" id="ARBA00048600"/>
    </source>
</evidence>
<comment type="catalytic activity">
    <reaction evidence="11 13">
        <text>N(6)-biotinyl-L-lysyl-[protein] + hydrogencarbonate + ATP = N(6)-carboxybiotinyl-L-lysyl-[protein] + ADP + phosphate + H(+)</text>
        <dbReference type="Rhea" id="RHEA:13501"/>
        <dbReference type="Rhea" id="RHEA-COMP:10505"/>
        <dbReference type="Rhea" id="RHEA-COMP:10506"/>
        <dbReference type="ChEBI" id="CHEBI:15378"/>
        <dbReference type="ChEBI" id="CHEBI:17544"/>
        <dbReference type="ChEBI" id="CHEBI:30616"/>
        <dbReference type="ChEBI" id="CHEBI:43474"/>
        <dbReference type="ChEBI" id="CHEBI:83144"/>
        <dbReference type="ChEBI" id="CHEBI:83145"/>
        <dbReference type="ChEBI" id="CHEBI:456216"/>
        <dbReference type="EC" id="6.3.4.14"/>
    </reaction>
</comment>
<dbReference type="GO" id="GO:0046872">
    <property type="term" value="F:metal ion binding"/>
    <property type="evidence" value="ECO:0007669"/>
    <property type="project" value="UniProtKB-KW"/>
</dbReference>
<evidence type="ECO:0000313" key="16">
    <source>
        <dbReference type="EMBL" id="PZX64737.1"/>
    </source>
</evidence>
<dbReference type="InterPro" id="IPR011054">
    <property type="entry name" value="Rudment_hybrid_motif"/>
</dbReference>
<dbReference type="SUPFAM" id="SSF52440">
    <property type="entry name" value="PreATP-grasp domain"/>
    <property type="match status" value="1"/>
</dbReference>
<dbReference type="InterPro" id="IPR011761">
    <property type="entry name" value="ATP-grasp"/>
</dbReference>
<keyword evidence="8 12" id="KW-0067">ATP-binding</keyword>
<dbReference type="PROSITE" id="PS00866">
    <property type="entry name" value="CPSASE_1"/>
    <property type="match status" value="1"/>
</dbReference>
<proteinExistence type="predicted"/>
<dbReference type="Gene3D" id="3.30.470.20">
    <property type="entry name" value="ATP-grasp fold, B domain"/>
    <property type="match status" value="1"/>
</dbReference>
<evidence type="ECO:0000256" key="9">
    <source>
        <dbReference type="ARBA" id="ARBA00022842"/>
    </source>
</evidence>
<dbReference type="EC" id="6.3.4.14" evidence="4 13"/>
<keyword evidence="13" id="KW-0275">Fatty acid biosynthesis</keyword>
<keyword evidence="5 13" id="KW-0436">Ligase</keyword>
<dbReference type="GO" id="GO:0005524">
    <property type="term" value="F:ATP binding"/>
    <property type="evidence" value="ECO:0007669"/>
    <property type="project" value="UniProtKB-UniRule"/>
</dbReference>
<dbReference type="PROSITE" id="PS50975">
    <property type="entry name" value="ATP_GRASP"/>
    <property type="match status" value="1"/>
</dbReference>
<dbReference type="InterPro" id="IPR005479">
    <property type="entry name" value="CPAse_ATP-bd"/>
</dbReference>
<evidence type="ECO:0000256" key="3">
    <source>
        <dbReference type="ARBA" id="ARBA00011750"/>
    </source>
</evidence>
<evidence type="ECO:0000256" key="12">
    <source>
        <dbReference type="PROSITE-ProRule" id="PRU00409"/>
    </source>
</evidence>
<evidence type="ECO:0000256" key="5">
    <source>
        <dbReference type="ARBA" id="ARBA00022598"/>
    </source>
</evidence>
<evidence type="ECO:0000256" key="6">
    <source>
        <dbReference type="ARBA" id="ARBA00022723"/>
    </source>
</evidence>
<dbReference type="NCBIfam" id="NF006367">
    <property type="entry name" value="PRK08591.1"/>
    <property type="match status" value="1"/>
</dbReference>
<keyword evidence="9" id="KW-0460">Magnesium</keyword>
<dbReference type="UniPathway" id="UPA00655">
    <property type="reaction ID" value="UER00711"/>
</dbReference>
<dbReference type="PANTHER" id="PTHR48095:SF2">
    <property type="entry name" value="BIOTIN CARBOXYLASE, CHLOROPLASTIC"/>
    <property type="match status" value="1"/>
</dbReference>
<dbReference type="FunFam" id="3.40.50.20:FF:000010">
    <property type="entry name" value="Propionyl-CoA carboxylase subunit alpha"/>
    <property type="match status" value="1"/>
</dbReference>
<dbReference type="InterPro" id="IPR051602">
    <property type="entry name" value="ACC_Biotin_Carboxylase"/>
</dbReference>
<evidence type="ECO:0000256" key="1">
    <source>
        <dbReference type="ARBA" id="ARBA00003761"/>
    </source>
</evidence>
<sequence length="445" mass="49455">MFKKILIANRGEIALRVIRTCREMGIKTVAVYSTADKDSLHVRFADEAVCIGKPASSESYLNIPHIMAAAEITNADAIHPGYGFLAENAKFSQICADHGIKFIGPTPDMINAMGDKITAKETMIKAGVPVVPGSGGLLESIEQAKSLAKEIGYPVMLKATAGGGGKGMRIVWEESEMERAYNTAKAEAGAAFKNDGVYMEKFVEEPRHIEIQVAGDQYGTVCHLSERDCSIQRRHQKLVEESPSPFMTPELREAMGAAAIKAASAINYESVGTIEFLVDKHRNFYFMEMNTRIQVEHCVTEEVINHDLIKEQIKIALGERISGRNYFPQMHAIECRINAEDPYNDFRPSPGKITTLHTPGGHGVRVDSHVYAGYVIPPFYDSMIGKLITVAQTREEAIDTMYRALSEYVIEGVKTTIPFHLQLMKNEDFRSGNFTTKFLDTFKMQ</sequence>
<dbReference type="SUPFAM" id="SSF56059">
    <property type="entry name" value="Glutathione synthetase ATP-binding domain-like"/>
    <property type="match status" value="1"/>
</dbReference>
<evidence type="ECO:0000256" key="13">
    <source>
        <dbReference type="RuleBase" id="RU365063"/>
    </source>
</evidence>
<dbReference type="SMART" id="SM00878">
    <property type="entry name" value="Biotin_carb_C"/>
    <property type="match status" value="1"/>
</dbReference>